<evidence type="ECO:0000313" key="4">
    <source>
        <dbReference type="Proteomes" id="UP000605848"/>
    </source>
</evidence>
<comment type="caution">
    <text evidence="3">The sequence shown here is derived from an EMBL/GenBank/DDBJ whole genome shotgun (WGS) entry which is preliminary data.</text>
</comment>
<dbReference type="InterPro" id="IPR050767">
    <property type="entry name" value="Sel1_AlgK"/>
</dbReference>
<evidence type="ECO:0000313" key="3">
    <source>
        <dbReference type="EMBL" id="MBL0405723.1"/>
    </source>
</evidence>
<reference evidence="3" key="1">
    <citation type="submission" date="2021-01" db="EMBL/GenBank/DDBJ databases">
        <title>Microvirga sp.</title>
        <authorList>
            <person name="Kim M.K."/>
        </authorList>
    </citation>
    <scope>NUCLEOTIDE SEQUENCE</scope>
    <source>
        <strain evidence="3">5420S-16</strain>
    </source>
</reference>
<dbReference type="Pfam" id="PF08238">
    <property type="entry name" value="Sel1"/>
    <property type="match status" value="4"/>
</dbReference>
<dbReference type="PANTHER" id="PTHR11102">
    <property type="entry name" value="SEL-1-LIKE PROTEIN"/>
    <property type="match status" value="1"/>
</dbReference>
<feature type="compositionally biased region" description="Basic and acidic residues" evidence="2">
    <location>
        <begin position="813"/>
        <end position="822"/>
    </location>
</feature>
<dbReference type="InterPro" id="IPR011990">
    <property type="entry name" value="TPR-like_helical_dom_sf"/>
</dbReference>
<organism evidence="3 4">
    <name type="scientific">Microvirga aerilata</name>
    <dbReference type="NCBI Taxonomy" id="670292"/>
    <lineage>
        <taxon>Bacteria</taxon>
        <taxon>Pseudomonadati</taxon>
        <taxon>Pseudomonadota</taxon>
        <taxon>Alphaproteobacteria</taxon>
        <taxon>Hyphomicrobiales</taxon>
        <taxon>Methylobacteriaceae</taxon>
        <taxon>Microvirga</taxon>
    </lineage>
</organism>
<feature type="coiled-coil region" evidence="1">
    <location>
        <begin position="138"/>
        <end position="165"/>
    </location>
</feature>
<feature type="compositionally biased region" description="Low complexity" evidence="2">
    <location>
        <begin position="684"/>
        <end position="694"/>
    </location>
</feature>
<feature type="region of interest" description="Disordered" evidence="2">
    <location>
        <begin position="1051"/>
        <end position="1079"/>
    </location>
</feature>
<keyword evidence="1" id="KW-0175">Coiled coil</keyword>
<dbReference type="SMART" id="SM00671">
    <property type="entry name" value="SEL1"/>
    <property type="match status" value="4"/>
</dbReference>
<feature type="region of interest" description="Disordered" evidence="2">
    <location>
        <begin position="666"/>
        <end position="694"/>
    </location>
</feature>
<sequence>MRRHVLSRLDSLDLDARALAAAAARRAGLSLEEWAAAVLGGDGFEEEEHGYAPPPPRRKAGSDLDSLIARMSGAPRLKPKGDYEALMAAVAAESERQTQDQASRTAVALESMASWIEQAEIRLNESARASVDQQDRIAAILAQALSSLKDRLDSVERQVASDRAAPPRIDFPMEEALKALAPVSETLTGLRKDMSRLAARLEQPSPDWIPAVSGIRADIDGLRAGMESLATREEIAGLDAALGTIARDLEQGQATKDLRTLAGSIAALYGQIQSVSADVNEGLHGRIGREIDLIKGKIDRMAESGIDRSVIDFLSGQIVDMRQELAHRAEPQQMTQLSENIGSLGRQIAELRLNQVGKGDLAAVKTSLDDVCSALYVTATAQEASTVSEQLEGLGHRLDVLARRPEPAPSNLDPITRQLALLTDRMADLAGSRPEASDALSTMMERLSSQLQAAAERETPSQEALQETLTQRFDRIEHELRQLGQRTDTADMAKMLHAIDGKLERIPAQPAGIDALERQVRTLVDRLAQAPAEPLHKALDEATGHLKNLHDEAAGIAERAARTALNDIRSSLPDRGDLDALKHGFVELKALHNRTDRKTQDTLRNVHEALEALVSRLPGQAALAAGPAAKAEPEPFSDALPTADRLEAAVRRLHAATLSHIEEVFPSRPEIATGDSGAPLSTGPDAAALNAAPSPAPEAGLGQVRASFIAAARRAAQTTAPDAISPPLTQDADRAIGAGPPSPDHPAPESSSLFERLRRTFDSQRRPLLFGIALLILAAGTARIIANAENSPASASGAAIERQDTGASAGAKPSDRAEASGDALDTRVLHTSSLARASASSAPPAAGKFMVDPGTVGGIPAGTPAALRQAALSGDAAALYEIAAQAADGRGMAQDVALAARLFERASQAGLPPAQERLAMLYEKGTGVPRDPKQAASWYERAALGGNIRSMHNLATLLASGGTGKPDYPAALRWFGEAAEAGFRDSQFNMGILLGRGIGTKPDPAKAFQWFSLAAAHGDAEAGRKRDEMAARLSDADLKAAKSALAQWRPRAVDPVANEPPAVAEGRTAALDRTPDDRS</sequence>
<proteinExistence type="predicted"/>
<dbReference type="AlphaFoldDB" id="A0A936Z7W8"/>
<evidence type="ECO:0000256" key="2">
    <source>
        <dbReference type="SAM" id="MobiDB-lite"/>
    </source>
</evidence>
<dbReference type="RefSeq" id="WP_202062026.1">
    <property type="nucleotide sequence ID" value="NZ_JAEQMY010000026.1"/>
</dbReference>
<gene>
    <name evidence="3" type="ORF">JKG68_17320</name>
</gene>
<feature type="region of interest" description="Disordered" evidence="2">
    <location>
        <begin position="718"/>
        <end position="752"/>
    </location>
</feature>
<name>A0A936Z7W8_9HYPH</name>
<protein>
    <submittedName>
        <fullName evidence="3">SEL1-like repeat protein</fullName>
    </submittedName>
</protein>
<accession>A0A936Z7W8</accession>
<dbReference type="Proteomes" id="UP000605848">
    <property type="component" value="Unassembled WGS sequence"/>
</dbReference>
<keyword evidence="4" id="KW-1185">Reference proteome</keyword>
<dbReference type="Gene3D" id="1.25.40.10">
    <property type="entry name" value="Tetratricopeptide repeat domain"/>
    <property type="match status" value="1"/>
</dbReference>
<feature type="region of interest" description="Disordered" evidence="2">
    <location>
        <begin position="791"/>
        <end position="822"/>
    </location>
</feature>
<dbReference type="PANTHER" id="PTHR11102:SF160">
    <property type="entry name" value="ERAD-ASSOCIATED E3 UBIQUITIN-PROTEIN LIGASE COMPONENT HRD3"/>
    <property type="match status" value="1"/>
</dbReference>
<dbReference type="SUPFAM" id="SSF81901">
    <property type="entry name" value="HCP-like"/>
    <property type="match status" value="1"/>
</dbReference>
<dbReference type="InterPro" id="IPR006597">
    <property type="entry name" value="Sel1-like"/>
</dbReference>
<evidence type="ECO:0000256" key="1">
    <source>
        <dbReference type="SAM" id="Coils"/>
    </source>
</evidence>
<dbReference type="EMBL" id="JAEQMY010000026">
    <property type="protein sequence ID" value="MBL0405723.1"/>
    <property type="molecule type" value="Genomic_DNA"/>
</dbReference>
<dbReference type="Gene3D" id="1.10.287.1490">
    <property type="match status" value="1"/>
</dbReference>